<evidence type="ECO:0000313" key="2">
    <source>
        <dbReference type="Proteomes" id="UP001343257"/>
    </source>
</evidence>
<comment type="caution">
    <text evidence="1">The sequence shown here is derived from an EMBL/GenBank/DDBJ whole genome shotgun (WGS) entry which is preliminary data.</text>
</comment>
<dbReference type="Proteomes" id="UP001343257">
    <property type="component" value="Unassembled WGS sequence"/>
</dbReference>
<sequence>MESVLIKEYRAGIMECAHHGHICIVNDQGKIGASAGEPDFVTFTRSAAKPLQAIPGIRGGIISHYGFSEQEIAIMTASHLAQPVHVEVLESIMRKTGLTEKELVCAPSYPLSEDSKEDVLRHDGSKRRLFHNCSGKHLGVLAYCKMKGYPLEGYADPGHPVQKEIIETVAMMCGIEPQQISLGTDGCGFPVFALPLSAMAAAYLKLACPDLIEDEATREAVTTIAQAMNRYPEMVGGSGRVDSLILRDENIIAKGGFKGVYCFGLKKERLGIAFKVLDGSEEEWGWIVESILSQIDYSNKGLIEQIREAFTHDIYNDEGKHVGYAEAVFHLQDGAGS</sequence>
<gene>
    <name evidence="1" type="ORF">P9847_07610</name>
</gene>
<dbReference type="PANTHER" id="PTHR42110">
    <property type="entry name" value="L-ASPARAGINASE, PUTATIVE (AFU_ORTHOLOGUE AFUA_3G11890)-RELATED"/>
    <property type="match status" value="1"/>
</dbReference>
<name>A0ABU6PQN4_9BACL</name>
<reference evidence="1 2" key="1">
    <citation type="submission" date="2023-03" db="EMBL/GenBank/DDBJ databases">
        <title>Bacillus Genome Sequencing.</title>
        <authorList>
            <person name="Dunlap C."/>
        </authorList>
    </citation>
    <scope>NUCLEOTIDE SEQUENCE [LARGE SCALE GENOMIC DNA]</scope>
    <source>
        <strain evidence="1 2">NRS-52</strain>
    </source>
</reference>
<dbReference type="RefSeq" id="WP_328276691.1">
    <property type="nucleotide sequence ID" value="NZ_JARTLD010000018.1"/>
</dbReference>
<dbReference type="InterPro" id="IPR010349">
    <property type="entry name" value="Asparaginase_II"/>
</dbReference>
<keyword evidence="2" id="KW-1185">Reference proteome</keyword>
<dbReference type="PANTHER" id="PTHR42110:SF1">
    <property type="entry name" value="L-ASPARAGINASE, PUTATIVE (AFU_ORTHOLOGUE AFUA_3G11890)-RELATED"/>
    <property type="match status" value="1"/>
</dbReference>
<organism evidence="1 2">
    <name type="scientific">Paenibacillus chibensis</name>
    <dbReference type="NCBI Taxonomy" id="59846"/>
    <lineage>
        <taxon>Bacteria</taxon>
        <taxon>Bacillati</taxon>
        <taxon>Bacillota</taxon>
        <taxon>Bacilli</taxon>
        <taxon>Bacillales</taxon>
        <taxon>Paenibacillaceae</taxon>
        <taxon>Paenibacillus</taxon>
    </lineage>
</organism>
<dbReference type="EMBL" id="JARTLD010000018">
    <property type="protein sequence ID" value="MED5017176.1"/>
    <property type="molecule type" value="Genomic_DNA"/>
</dbReference>
<protein>
    <submittedName>
        <fullName evidence="1">Asparaginase</fullName>
    </submittedName>
</protein>
<accession>A0ABU6PQN4</accession>
<proteinExistence type="predicted"/>
<evidence type="ECO:0000313" key="1">
    <source>
        <dbReference type="EMBL" id="MED5017176.1"/>
    </source>
</evidence>
<dbReference type="Pfam" id="PF06089">
    <property type="entry name" value="Asparaginase_II"/>
    <property type="match status" value="1"/>
</dbReference>